<dbReference type="InterPro" id="IPR050559">
    <property type="entry name" value="P-Pant_transferase_sf"/>
</dbReference>
<feature type="domain" description="4'-phosphopantetheinyl transferase" evidence="3">
    <location>
        <begin position="112"/>
        <end position="188"/>
    </location>
</feature>
<dbReference type="PANTHER" id="PTHR12215">
    <property type="entry name" value="PHOSPHOPANTETHEINE TRANSFERASE"/>
    <property type="match status" value="1"/>
</dbReference>
<dbReference type="EMBL" id="JAUKVY010000023">
    <property type="protein sequence ID" value="MDO1535941.1"/>
    <property type="molecule type" value="Genomic_DNA"/>
</dbReference>
<keyword evidence="5" id="KW-1185">Reference proteome</keyword>
<evidence type="ECO:0000313" key="4">
    <source>
        <dbReference type="EMBL" id="MDO1535941.1"/>
    </source>
</evidence>
<dbReference type="SUPFAM" id="SSF56214">
    <property type="entry name" value="4'-phosphopantetheinyl transferase"/>
    <property type="match status" value="2"/>
</dbReference>
<dbReference type="Proteomes" id="UP001169027">
    <property type="component" value="Unassembled WGS sequence"/>
</dbReference>
<gene>
    <name evidence="4" type="ORF">Q2T77_27010</name>
</gene>
<accession>A0ABT8SEN3</accession>
<comment type="caution">
    <text evidence="4">The sequence shown here is derived from an EMBL/GenBank/DDBJ whole genome shotgun (WGS) entry which is preliminary data.</text>
</comment>
<comment type="similarity">
    <text evidence="1">Belongs to the P-Pant transferase superfamily. Gsp/Sfp/HetI/AcpT family.</text>
</comment>
<reference evidence="4" key="1">
    <citation type="submission" date="2023-06" db="EMBL/GenBank/DDBJ databases">
        <authorList>
            <person name="Jiang Y."/>
            <person name="Liu Q."/>
        </authorList>
    </citation>
    <scope>NUCLEOTIDE SEQUENCE</scope>
    <source>
        <strain evidence="4">CGMCC 1.12090</strain>
    </source>
</reference>
<dbReference type="RefSeq" id="WP_301813792.1">
    <property type="nucleotide sequence ID" value="NZ_JAUJZH010000023.1"/>
</dbReference>
<dbReference type="GO" id="GO:0016740">
    <property type="term" value="F:transferase activity"/>
    <property type="evidence" value="ECO:0007669"/>
    <property type="project" value="UniProtKB-KW"/>
</dbReference>
<sequence>MSIVQLPTTTQGRLWRIDLDSAPAPAAAASLSDDEWARASRFVFARDRHRFVAAHAALRGLLSLHTGSPGALLDFVPGAFGKPALADPAGVHFNLSHSQAVGLIAISDEAEIGVDVELLRPMPDADDLARVHFTEAERRALAALAPARRDRAFLTCWTRKEACLKAVGTGLGIDTCSFEAGLDEEAREVRIPLESGMARLSLRSFDGGEGVVCAIARMLESDAAVEAAAPRPTFQDNESYA</sequence>
<dbReference type="Gene3D" id="3.90.470.20">
    <property type="entry name" value="4'-phosphopantetheinyl transferase domain"/>
    <property type="match status" value="2"/>
</dbReference>
<evidence type="ECO:0000313" key="5">
    <source>
        <dbReference type="Proteomes" id="UP001169027"/>
    </source>
</evidence>
<evidence type="ECO:0000259" key="3">
    <source>
        <dbReference type="Pfam" id="PF01648"/>
    </source>
</evidence>
<evidence type="ECO:0000256" key="2">
    <source>
        <dbReference type="ARBA" id="ARBA00022679"/>
    </source>
</evidence>
<dbReference type="InterPro" id="IPR037143">
    <property type="entry name" value="4-PPantetheinyl_Trfase_dom_sf"/>
</dbReference>
<dbReference type="Pfam" id="PF01648">
    <property type="entry name" value="ACPS"/>
    <property type="match status" value="1"/>
</dbReference>
<dbReference type="InterPro" id="IPR008278">
    <property type="entry name" value="4-PPantetheinyl_Trfase_dom"/>
</dbReference>
<proteinExistence type="inferred from homology"/>
<dbReference type="PANTHER" id="PTHR12215:SF10">
    <property type="entry name" value="L-AMINOADIPATE-SEMIALDEHYDE DEHYDROGENASE-PHOSPHOPANTETHEINYL TRANSFERASE"/>
    <property type="match status" value="1"/>
</dbReference>
<keyword evidence="2 4" id="KW-0808">Transferase</keyword>
<name>A0ABT8SEN3_9BURK</name>
<evidence type="ECO:0000256" key="1">
    <source>
        <dbReference type="ARBA" id="ARBA00010990"/>
    </source>
</evidence>
<organism evidence="4 5">
    <name type="scientific">Variovorax ginsengisoli</name>
    <dbReference type="NCBI Taxonomy" id="363844"/>
    <lineage>
        <taxon>Bacteria</taxon>
        <taxon>Pseudomonadati</taxon>
        <taxon>Pseudomonadota</taxon>
        <taxon>Betaproteobacteria</taxon>
        <taxon>Burkholderiales</taxon>
        <taxon>Comamonadaceae</taxon>
        <taxon>Variovorax</taxon>
    </lineage>
</organism>
<protein>
    <submittedName>
        <fullName evidence="4">4'-phosphopantetheinyl transferase superfamily protein</fullName>
    </submittedName>
</protein>